<dbReference type="Gene3D" id="2.80.10.50">
    <property type="match status" value="2"/>
</dbReference>
<dbReference type="GO" id="GO:0005975">
    <property type="term" value="P:carbohydrate metabolic process"/>
    <property type="evidence" value="ECO:0007669"/>
    <property type="project" value="InterPro"/>
</dbReference>
<dbReference type="Pfam" id="PF14200">
    <property type="entry name" value="RicinB_lectin_2"/>
    <property type="match status" value="2"/>
</dbReference>
<dbReference type="SUPFAM" id="SSF50370">
    <property type="entry name" value="Ricin B-like lectins"/>
    <property type="match status" value="1"/>
</dbReference>
<keyword evidence="2" id="KW-0732">Signal</keyword>
<sequence length="572" mass="60281">MKRKVFLPVLLMIAMILTSMNIMVPASQVQAATTWNNTANVSWIDSSKKIVAFAFDDGPVNGNTATRILDTLEKYQMHATFFYVGNQINNSNKAEIQRAYRLGNEIANHTWTHPYLTNMSSYQIQDEVNKTANQLRSITGASNAKYLVRPPYLATNQTVFNAIDTPLITCSLDSQDWNGASKDTIISRVLNGVQDGSILLMHETYNTTAEAVAYLVPELIKRGYVITSVSELFKMKGKTMTSGQVYTSCSGRNVVNNTNPVTSIAPSSAPVQPNASIQNGTYYIKNVNAQKYLQVKGNTGADGQNVEIGAGTGAAGQKWLVTNTSDGYVTLTSSVGNYMLDIANGADENGANAQIYSAYSGDPQKFQVKLTSTNGVYTIASKGSNGSKVLDVSGRGTADGTNVQLYTSNGQTNQQWIFEAVNQAPAATPSPSVKPSAAPSIAPSVAPSAAPSIAPSVAPSAAPSANPGNTSGTLPAGITCTYKVTGDWGSGYQGEITVTNASGKSYNGWTLGFTLSNSINSLWGADLASQTGSKVTIKSPSWSGAFASGSSVTIGFVATGSSSNAPSGFTFQ</sequence>
<dbReference type="SUPFAM" id="SSF49384">
    <property type="entry name" value="Carbohydrate-binding domain"/>
    <property type="match status" value="1"/>
</dbReference>
<dbReference type="EMBL" id="FOHN01000026">
    <property type="protein sequence ID" value="SET50341.1"/>
    <property type="molecule type" value="Genomic_DNA"/>
</dbReference>
<dbReference type="Pfam" id="PF01522">
    <property type="entry name" value="Polysacc_deac_1"/>
    <property type="match status" value="1"/>
</dbReference>
<dbReference type="PROSITE" id="PS51173">
    <property type="entry name" value="CBM2"/>
    <property type="match status" value="1"/>
</dbReference>
<reference evidence="5 6" key="1">
    <citation type="submission" date="2016-10" db="EMBL/GenBank/DDBJ databases">
        <authorList>
            <person name="de Groot N.N."/>
        </authorList>
    </citation>
    <scope>NUCLEOTIDE SEQUENCE [LARGE SCALE GENOMIC DNA]</scope>
    <source>
        <strain evidence="5 6">DSM 1801</strain>
    </source>
</reference>
<keyword evidence="6" id="KW-1185">Reference proteome</keyword>
<dbReference type="Gene3D" id="3.20.20.370">
    <property type="entry name" value="Glycoside hydrolase/deacetylase"/>
    <property type="match status" value="1"/>
</dbReference>
<evidence type="ECO:0000259" key="4">
    <source>
        <dbReference type="PROSITE" id="PS51677"/>
    </source>
</evidence>
<dbReference type="GO" id="GO:0016810">
    <property type="term" value="F:hydrolase activity, acting on carbon-nitrogen (but not peptide) bonds"/>
    <property type="evidence" value="ECO:0007669"/>
    <property type="project" value="InterPro"/>
</dbReference>
<dbReference type="RefSeq" id="WP_092478667.1">
    <property type="nucleotide sequence ID" value="NZ_FOHN01000026.1"/>
</dbReference>
<dbReference type="InterPro" id="IPR000772">
    <property type="entry name" value="Ricin_B_lectin"/>
</dbReference>
<dbReference type="SMART" id="SM00458">
    <property type="entry name" value="RICIN"/>
    <property type="match status" value="1"/>
</dbReference>
<evidence type="ECO:0000313" key="5">
    <source>
        <dbReference type="EMBL" id="SET50341.1"/>
    </source>
</evidence>
<feature type="domain" description="NodB homology" evidence="4">
    <location>
        <begin position="49"/>
        <end position="227"/>
    </location>
</feature>
<dbReference type="Proteomes" id="UP000199800">
    <property type="component" value="Unassembled WGS sequence"/>
</dbReference>
<dbReference type="InterPro" id="IPR008965">
    <property type="entry name" value="CBM2/CBM3_carb-bd_dom_sf"/>
</dbReference>
<evidence type="ECO:0000256" key="1">
    <source>
        <dbReference type="SAM" id="MobiDB-lite"/>
    </source>
</evidence>
<dbReference type="PANTHER" id="PTHR10587">
    <property type="entry name" value="GLYCOSYL TRANSFERASE-RELATED"/>
    <property type="match status" value="1"/>
</dbReference>
<gene>
    <name evidence="5" type="ORF">SAMN04487772_12622</name>
</gene>
<dbReference type="CDD" id="cd00161">
    <property type="entry name" value="beta-trefoil_Ricin-like"/>
    <property type="match status" value="1"/>
</dbReference>
<protein>
    <submittedName>
        <fullName evidence="5">Peptidoglycan/xylan/chitin deacetylase, PgdA/CDA1 family</fullName>
    </submittedName>
</protein>
<feature type="compositionally biased region" description="Low complexity" evidence="1">
    <location>
        <begin position="427"/>
        <end position="465"/>
    </location>
</feature>
<dbReference type="GO" id="GO:0004553">
    <property type="term" value="F:hydrolase activity, hydrolyzing O-glycosyl compounds"/>
    <property type="evidence" value="ECO:0007669"/>
    <property type="project" value="InterPro"/>
</dbReference>
<dbReference type="InterPro" id="IPR012291">
    <property type="entry name" value="CBM2_carb-bd_dom_sf"/>
</dbReference>
<dbReference type="AlphaFoldDB" id="A0A1I0EXV4"/>
<dbReference type="InterPro" id="IPR001919">
    <property type="entry name" value="CBD2"/>
</dbReference>
<dbReference type="InterPro" id="IPR035992">
    <property type="entry name" value="Ricin_B-like_lectins"/>
</dbReference>
<dbReference type="InterPro" id="IPR002509">
    <property type="entry name" value="NODB_dom"/>
</dbReference>
<dbReference type="Gene3D" id="2.60.40.290">
    <property type="match status" value="1"/>
</dbReference>
<feature type="chain" id="PRO_5011692384" evidence="2">
    <location>
        <begin position="32"/>
        <end position="572"/>
    </location>
</feature>
<proteinExistence type="predicted"/>
<dbReference type="STRING" id="29364.SAMN04487772_12622"/>
<dbReference type="CDD" id="cd10954">
    <property type="entry name" value="CE4_CtAXE_like"/>
    <property type="match status" value="1"/>
</dbReference>
<dbReference type="OrthoDB" id="9806342at2"/>
<dbReference type="PROSITE" id="PS50231">
    <property type="entry name" value="RICIN_B_LECTIN"/>
    <property type="match status" value="1"/>
</dbReference>
<feature type="region of interest" description="Disordered" evidence="1">
    <location>
        <begin position="427"/>
        <end position="472"/>
    </location>
</feature>
<dbReference type="SUPFAM" id="SSF88713">
    <property type="entry name" value="Glycoside hydrolase/deacetylase"/>
    <property type="match status" value="1"/>
</dbReference>
<dbReference type="GO" id="GO:0030247">
    <property type="term" value="F:polysaccharide binding"/>
    <property type="evidence" value="ECO:0007669"/>
    <property type="project" value="UniProtKB-UniRule"/>
</dbReference>
<evidence type="ECO:0000313" key="6">
    <source>
        <dbReference type="Proteomes" id="UP000199800"/>
    </source>
</evidence>
<dbReference type="InterPro" id="IPR011330">
    <property type="entry name" value="Glyco_hydro/deAcase_b/a-brl"/>
</dbReference>
<dbReference type="PROSITE" id="PS51677">
    <property type="entry name" value="NODB"/>
    <property type="match status" value="1"/>
</dbReference>
<organism evidence="5 6">
    <name type="scientific">[Clostridium] polysaccharolyticum</name>
    <dbReference type="NCBI Taxonomy" id="29364"/>
    <lineage>
        <taxon>Bacteria</taxon>
        <taxon>Bacillati</taxon>
        <taxon>Bacillota</taxon>
        <taxon>Clostridia</taxon>
        <taxon>Lachnospirales</taxon>
        <taxon>Lachnospiraceae</taxon>
    </lineage>
</organism>
<evidence type="ECO:0000256" key="2">
    <source>
        <dbReference type="SAM" id="SignalP"/>
    </source>
</evidence>
<name>A0A1I0EXV4_9FIRM</name>
<feature type="domain" description="CBM2" evidence="3">
    <location>
        <begin position="471"/>
        <end position="572"/>
    </location>
</feature>
<dbReference type="Pfam" id="PF00553">
    <property type="entry name" value="CBM_2"/>
    <property type="match status" value="1"/>
</dbReference>
<evidence type="ECO:0000259" key="3">
    <source>
        <dbReference type="PROSITE" id="PS51173"/>
    </source>
</evidence>
<dbReference type="SMART" id="SM00637">
    <property type="entry name" value="CBD_II"/>
    <property type="match status" value="1"/>
</dbReference>
<accession>A0A1I0EXV4</accession>
<dbReference type="InterPro" id="IPR050248">
    <property type="entry name" value="Polysacc_deacetylase_ArnD"/>
</dbReference>
<feature type="signal peptide" evidence="2">
    <location>
        <begin position="1"/>
        <end position="31"/>
    </location>
</feature>